<evidence type="ECO:0000259" key="1">
    <source>
        <dbReference type="Pfam" id="PF13271"/>
    </source>
</evidence>
<proteinExistence type="predicted"/>
<name>A0ABX3IZN9_9PSED</name>
<comment type="caution">
    <text evidence="2">The sequence shown here is derived from an EMBL/GenBank/DDBJ whole genome shotgun (WGS) entry which is preliminary data.</text>
</comment>
<organism evidence="2 3">
    <name type="scientific">Pseudomonas oryzihabitans</name>
    <dbReference type="NCBI Taxonomy" id="47885"/>
    <lineage>
        <taxon>Bacteria</taxon>
        <taxon>Pseudomonadati</taxon>
        <taxon>Pseudomonadota</taxon>
        <taxon>Gammaproteobacteria</taxon>
        <taxon>Pseudomonadales</taxon>
        <taxon>Pseudomonadaceae</taxon>
        <taxon>Pseudomonas</taxon>
    </lineage>
</organism>
<keyword evidence="3" id="KW-1185">Reference proteome</keyword>
<evidence type="ECO:0000313" key="3">
    <source>
        <dbReference type="Proteomes" id="UP000189310"/>
    </source>
</evidence>
<reference evidence="2 3" key="1">
    <citation type="submission" date="2017-01" db="EMBL/GenBank/DDBJ databases">
        <title>Pseudomonas psychrotolerans genome sequencing and assembly.</title>
        <authorList>
            <person name="Vyas B."/>
            <person name="Mayilraj S."/>
        </authorList>
    </citation>
    <scope>NUCLEOTIDE SEQUENCE [LARGE SCALE GENOMIC DNA]</scope>
    <source>
        <strain evidence="2 3">SDS18</strain>
    </source>
</reference>
<sequence>MNVFISSVVQNYSSYRAAAKKAVTLVHHRPVMCEDFGARPDSSEVVCMTEVDQADVLIVILGANFGFTTSTGESVTQQEFRRARASGKRVLAFLQDVPVEGLQADFRREVSDYVDGLFRVIFSNEQELSEGVVQALSQLAVIREAPSEEHFVERLKTRMVPNQWGRRSLETRFELAFMPQPATPGSLRRMHEEHENFFLMLCQAGLGTVKEGYQDFDQGDYTGIDTKSVLWRYHDSGLTWLSIALSIPSSTDNYFSSFYVSPSRVRKLAEASFDLVANRKNGWFQLGLYDLSNRLFREPPSPSTNSITMPFHSLQQIEERRLLIPASHAEYKRWLDDAFFLWGRKLAP</sequence>
<evidence type="ECO:0000313" key="2">
    <source>
        <dbReference type="EMBL" id="ONN72453.1"/>
    </source>
</evidence>
<dbReference type="Pfam" id="PF13271">
    <property type="entry name" value="DUF4062"/>
    <property type="match status" value="1"/>
</dbReference>
<dbReference type="InterPro" id="IPR025139">
    <property type="entry name" value="DUF4062"/>
</dbReference>
<accession>A0ABX3IZN9</accession>
<feature type="domain" description="DUF4062" evidence="1">
    <location>
        <begin position="3"/>
        <end position="83"/>
    </location>
</feature>
<protein>
    <submittedName>
        <fullName evidence="2">DUF4062 domain-containing protein</fullName>
    </submittedName>
</protein>
<dbReference type="EMBL" id="MTLN01000002">
    <property type="protein sequence ID" value="ONN72453.1"/>
    <property type="molecule type" value="Genomic_DNA"/>
</dbReference>
<dbReference type="RefSeq" id="WP_077171044.1">
    <property type="nucleotide sequence ID" value="NZ_MTLN01000002.1"/>
</dbReference>
<gene>
    <name evidence="2" type="ORF">BVL52_01350</name>
</gene>
<dbReference type="Proteomes" id="UP000189310">
    <property type="component" value="Unassembled WGS sequence"/>
</dbReference>